<evidence type="ECO:0000313" key="2">
    <source>
        <dbReference type="EMBL" id="KAJ7331330.1"/>
    </source>
</evidence>
<keyword evidence="1" id="KW-0472">Membrane</keyword>
<keyword evidence="1" id="KW-1133">Transmembrane helix</keyword>
<evidence type="ECO:0000313" key="3">
    <source>
        <dbReference type="Proteomes" id="UP001218218"/>
    </source>
</evidence>
<accession>A0AAD7EJI7</accession>
<comment type="caution">
    <text evidence="2">The sequence shown here is derived from an EMBL/GenBank/DDBJ whole genome shotgun (WGS) entry which is preliminary data.</text>
</comment>
<dbReference type="AlphaFoldDB" id="A0AAD7EJI7"/>
<evidence type="ECO:0000256" key="1">
    <source>
        <dbReference type="SAM" id="Phobius"/>
    </source>
</evidence>
<reference evidence="2" key="1">
    <citation type="submission" date="2023-03" db="EMBL/GenBank/DDBJ databases">
        <title>Massive genome expansion in bonnet fungi (Mycena s.s.) driven by repeated elements and novel gene families across ecological guilds.</title>
        <authorList>
            <consortium name="Lawrence Berkeley National Laboratory"/>
            <person name="Harder C.B."/>
            <person name="Miyauchi S."/>
            <person name="Viragh M."/>
            <person name="Kuo A."/>
            <person name="Thoen E."/>
            <person name="Andreopoulos B."/>
            <person name="Lu D."/>
            <person name="Skrede I."/>
            <person name="Drula E."/>
            <person name="Henrissat B."/>
            <person name="Morin E."/>
            <person name="Kohler A."/>
            <person name="Barry K."/>
            <person name="LaButti K."/>
            <person name="Morin E."/>
            <person name="Salamov A."/>
            <person name="Lipzen A."/>
            <person name="Mereny Z."/>
            <person name="Hegedus B."/>
            <person name="Baldrian P."/>
            <person name="Stursova M."/>
            <person name="Weitz H."/>
            <person name="Taylor A."/>
            <person name="Grigoriev I.V."/>
            <person name="Nagy L.G."/>
            <person name="Martin F."/>
            <person name="Kauserud H."/>
        </authorList>
    </citation>
    <scope>NUCLEOTIDE SEQUENCE</scope>
    <source>
        <strain evidence="2">CBHHK002</strain>
    </source>
</reference>
<name>A0AAD7EJI7_9AGAR</name>
<feature type="transmembrane region" description="Helical" evidence="1">
    <location>
        <begin position="162"/>
        <end position="183"/>
    </location>
</feature>
<evidence type="ECO:0008006" key="4">
    <source>
        <dbReference type="Google" id="ProtNLM"/>
    </source>
</evidence>
<protein>
    <recommendedName>
        <fullName evidence="4">Transmembrane protein</fullName>
    </recommendedName>
</protein>
<sequence length="224" mass="24280">MVICCDYLLTLDLEVTHVWSAPLKRSSAWFSAAEDALLIIQECFVEVTLALRVCAIYGFKRRVFGLLGIAGIVVITLSVWSAIPMESNFDVGMATAWEALLVGDIIVMALTLWRAYTFNRTVGLATDSLLGVLVRDGMAYFGMICLVNIANIILFYTGDTLMAASLAKFACAISVTMASRLILNLQDAANGDSLHASAVPLIDTQLQFAPIGRNDLGRVDSAYV</sequence>
<organism evidence="2 3">
    <name type="scientific">Mycena albidolilacea</name>
    <dbReference type="NCBI Taxonomy" id="1033008"/>
    <lineage>
        <taxon>Eukaryota</taxon>
        <taxon>Fungi</taxon>
        <taxon>Dikarya</taxon>
        <taxon>Basidiomycota</taxon>
        <taxon>Agaricomycotina</taxon>
        <taxon>Agaricomycetes</taxon>
        <taxon>Agaricomycetidae</taxon>
        <taxon>Agaricales</taxon>
        <taxon>Marasmiineae</taxon>
        <taxon>Mycenaceae</taxon>
        <taxon>Mycena</taxon>
    </lineage>
</organism>
<feature type="transmembrane region" description="Helical" evidence="1">
    <location>
        <begin position="95"/>
        <end position="116"/>
    </location>
</feature>
<proteinExistence type="predicted"/>
<keyword evidence="1" id="KW-0812">Transmembrane</keyword>
<dbReference type="Proteomes" id="UP001218218">
    <property type="component" value="Unassembled WGS sequence"/>
</dbReference>
<dbReference type="EMBL" id="JARIHO010000035">
    <property type="protein sequence ID" value="KAJ7331330.1"/>
    <property type="molecule type" value="Genomic_DNA"/>
</dbReference>
<gene>
    <name evidence="2" type="ORF">DFH08DRAFT_307241</name>
</gene>
<feature type="transmembrane region" description="Helical" evidence="1">
    <location>
        <begin position="137"/>
        <end position="156"/>
    </location>
</feature>
<feature type="transmembrane region" description="Helical" evidence="1">
    <location>
        <begin position="63"/>
        <end position="83"/>
    </location>
</feature>
<keyword evidence="3" id="KW-1185">Reference proteome</keyword>